<accession>A0A401T9W7</accession>
<reference evidence="1 2" key="1">
    <citation type="journal article" date="2018" name="Nat. Ecol. Evol.">
        <title>Shark genomes provide insights into elasmobranch evolution and the origin of vertebrates.</title>
        <authorList>
            <person name="Hara Y"/>
            <person name="Yamaguchi K"/>
            <person name="Onimaru K"/>
            <person name="Kadota M"/>
            <person name="Koyanagi M"/>
            <person name="Keeley SD"/>
            <person name="Tatsumi K"/>
            <person name="Tanaka K"/>
            <person name="Motone F"/>
            <person name="Kageyama Y"/>
            <person name="Nozu R"/>
            <person name="Adachi N"/>
            <person name="Nishimura O"/>
            <person name="Nakagawa R"/>
            <person name="Tanegashima C"/>
            <person name="Kiyatake I"/>
            <person name="Matsumoto R"/>
            <person name="Murakumo K"/>
            <person name="Nishida K"/>
            <person name="Terakita A"/>
            <person name="Kuratani S"/>
            <person name="Sato K"/>
            <person name="Hyodo S Kuraku.S."/>
        </authorList>
    </citation>
    <scope>NUCLEOTIDE SEQUENCE [LARGE SCALE GENOMIC DNA]</scope>
</reference>
<organism evidence="1 2">
    <name type="scientific">Chiloscyllium punctatum</name>
    <name type="common">Brownbanded bambooshark</name>
    <name type="synonym">Hemiscyllium punctatum</name>
    <dbReference type="NCBI Taxonomy" id="137246"/>
    <lineage>
        <taxon>Eukaryota</taxon>
        <taxon>Metazoa</taxon>
        <taxon>Chordata</taxon>
        <taxon>Craniata</taxon>
        <taxon>Vertebrata</taxon>
        <taxon>Chondrichthyes</taxon>
        <taxon>Elasmobranchii</taxon>
        <taxon>Galeomorphii</taxon>
        <taxon>Galeoidea</taxon>
        <taxon>Orectolobiformes</taxon>
        <taxon>Hemiscylliidae</taxon>
        <taxon>Chiloscyllium</taxon>
    </lineage>
</organism>
<feature type="non-terminal residue" evidence="1">
    <location>
        <position position="60"/>
    </location>
</feature>
<dbReference type="EMBL" id="BEZZ01011181">
    <property type="protein sequence ID" value="GCC39448.1"/>
    <property type="molecule type" value="Genomic_DNA"/>
</dbReference>
<dbReference type="OrthoDB" id="9950417at2759"/>
<dbReference type="STRING" id="137246.A0A401T9W7"/>
<evidence type="ECO:0000313" key="1">
    <source>
        <dbReference type="EMBL" id="GCC39448.1"/>
    </source>
</evidence>
<proteinExistence type="predicted"/>
<sequence>MDPNGTQLEPELSQQDTPCLIVEDSQAESVLSEDDPEQSYRNLQARCLSNLQPRAHSPVL</sequence>
<name>A0A401T9W7_CHIPU</name>
<protein>
    <submittedName>
        <fullName evidence="1">Uncharacterized protein</fullName>
    </submittedName>
</protein>
<dbReference type="Proteomes" id="UP000287033">
    <property type="component" value="Unassembled WGS sequence"/>
</dbReference>
<keyword evidence="2" id="KW-1185">Reference proteome</keyword>
<comment type="caution">
    <text evidence="1">The sequence shown here is derived from an EMBL/GenBank/DDBJ whole genome shotgun (WGS) entry which is preliminary data.</text>
</comment>
<gene>
    <name evidence="1" type="ORF">chiPu_0022782</name>
</gene>
<evidence type="ECO:0000313" key="2">
    <source>
        <dbReference type="Proteomes" id="UP000287033"/>
    </source>
</evidence>
<dbReference type="AlphaFoldDB" id="A0A401T9W7"/>